<dbReference type="Pfam" id="PF13460">
    <property type="entry name" value="NAD_binding_10"/>
    <property type="match status" value="1"/>
</dbReference>
<dbReference type="SUPFAM" id="SSF51735">
    <property type="entry name" value="NAD(P)-binding Rossmann-fold domains"/>
    <property type="match status" value="1"/>
</dbReference>
<dbReference type="AlphaFoldDB" id="A0A1H6ETQ5"/>
<evidence type="ECO:0000313" key="3">
    <source>
        <dbReference type="EMBL" id="SEH01240.1"/>
    </source>
</evidence>
<dbReference type="PANTHER" id="PTHR42748:SF3">
    <property type="entry name" value="BLL4366 PROTEIN"/>
    <property type="match status" value="1"/>
</dbReference>
<evidence type="ECO:0000256" key="1">
    <source>
        <dbReference type="ARBA" id="ARBA00022857"/>
    </source>
</evidence>
<dbReference type="PANTHER" id="PTHR42748">
    <property type="entry name" value="NITROGEN METABOLITE REPRESSION PROTEIN NMRA FAMILY MEMBER"/>
    <property type="match status" value="1"/>
</dbReference>
<dbReference type="InterPro" id="IPR036291">
    <property type="entry name" value="NAD(P)-bd_dom_sf"/>
</dbReference>
<keyword evidence="4" id="KW-1185">Reference proteome</keyword>
<name>A0A1H6ETQ5_9ACTN</name>
<evidence type="ECO:0000313" key="4">
    <source>
        <dbReference type="Proteomes" id="UP000236732"/>
    </source>
</evidence>
<proteinExistence type="predicted"/>
<dbReference type="EMBL" id="FNVT01000019">
    <property type="protein sequence ID" value="SEH01240.1"/>
    <property type="molecule type" value="Genomic_DNA"/>
</dbReference>
<dbReference type="InterPro" id="IPR016040">
    <property type="entry name" value="NAD(P)-bd_dom"/>
</dbReference>
<evidence type="ECO:0000259" key="2">
    <source>
        <dbReference type="Pfam" id="PF13460"/>
    </source>
</evidence>
<feature type="domain" description="NAD(P)-binding" evidence="2">
    <location>
        <begin position="7"/>
        <end position="176"/>
    </location>
</feature>
<reference evidence="3 4" key="1">
    <citation type="submission" date="2016-10" db="EMBL/GenBank/DDBJ databases">
        <authorList>
            <person name="de Groot N.N."/>
        </authorList>
    </citation>
    <scope>NUCLEOTIDE SEQUENCE [LARGE SCALE GENOMIC DNA]</scope>
    <source>
        <strain evidence="3 4">CGMCC 4.7037</strain>
    </source>
</reference>
<protein>
    <submittedName>
        <fullName evidence="3">Uncharacterized conserved protein YbjT, contains NAD(P)-binding and DUF2867 domains</fullName>
    </submittedName>
</protein>
<dbReference type="InterPro" id="IPR051164">
    <property type="entry name" value="NmrA-like_oxidored"/>
</dbReference>
<dbReference type="OrthoDB" id="9771302at2"/>
<gene>
    <name evidence="3" type="ORF">SAMN05444920_119170</name>
</gene>
<accession>A0A1H6ETQ5</accession>
<dbReference type="Proteomes" id="UP000236732">
    <property type="component" value="Unassembled WGS sequence"/>
</dbReference>
<dbReference type="Gene3D" id="3.40.50.720">
    <property type="entry name" value="NAD(P)-binding Rossmann-like Domain"/>
    <property type="match status" value="1"/>
</dbReference>
<sequence length="248" mass="25949">MKIVIIGGTGLIGSKVVDRLRVRGHEAVAASPATGVDTLTGEGLAAALTGAQVVVDVTNSPSFEDAAVLEFFTTSTANVLAAEARAGVGLHVVLSIVGIERLPASGYFRAKVAQEKLVEESPIPYTIVRATQFFEFVQGIADAATDGDTVRVPPAAFQPIAADDVADAITEAALEPPRSGTIEIAGPRRYPFDELVRIALTAWKDPREVVTDPRAAYFGAVLDEGSLVPAGDGAHLGKIGFEDWLARS</sequence>
<organism evidence="3 4">
    <name type="scientific">Nonomuraea solani</name>
    <dbReference type="NCBI Taxonomy" id="1144553"/>
    <lineage>
        <taxon>Bacteria</taxon>
        <taxon>Bacillati</taxon>
        <taxon>Actinomycetota</taxon>
        <taxon>Actinomycetes</taxon>
        <taxon>Streptosporangiales</taxon>
        <taxon>Streptosporangiaceae</taxon>
        <taxon>Nonomuraea</taxon>
    </lineage>
</organism>
<keyword evidence="1" id="KW-0521">NADP</keyword>
<dbReference type="RefSeq" id="WP_103962342.1">
    <property type="nucleotide sequence ID" value="NZ_FNVT01000019.1"/>
</dbReference>